<dbReference type="Proteomes" id="UP000189310">
    <property type="component" value="Unassembled WGS sequence"/>
</dbReference>
<name>A0ABX3IXJ8_9PSED</name>
<accession>A0ABX3IXJ8</accession>
<dbReference type="EMBL" id="MTLN01000004">
    <property type="protein sequence ID" value="ONN71749.1"/>
    <property type="molecule type" value="Genomic_DNA"/>
</dbReference>
<proteinExistence type="predicted"/>
<reference evidence="5 6" key="1">
    <citation type="submission" date="2017-01" db="EMBL/GenBank/DDBJ databases">
        <title>Pseudomonas psychrotolerans genome sequencing and assembly.</title>
        <authorList>
            <person name="Vyas B."/>
            <person name="Mayilraj S."/>
        </authorList>
    </citation>
    <scope>NUCLEOTIDE SEQUENCE [LARGE SCALE GENOMIC DNA]</scope>
    <source>
        <strain evidence="5 6">SDS18</strain>
    </source>
</reference>
<keyword evidence="6" id="KW-1185">Reference proteome</keyword>
<dbReference type="PROSITE" id="PS51257">
    <property type="entry name" value="PROKAR_LIPOPROTEIN"/>
    <property type="match status" value="1"/>
</dbReference>
<dbReference type="InterPro" id="IPR037873">
    <property type="entry name" value="BamE-like"/>
</dbReference>
<dbReference type="Gene3D" id="3.30.1450.10">
    <property type="match status" value="1"/>
</dbReference>
<comment type="caution">
    <text evidence="5">The sequence shown here is derived from an EMBL/GenBank/DDBJ whole genome shotgun (WGS) entry which is preliminary data.</text>
</comment>
<evidence type="ECO:0000313" key="5">
    <source>
        <dbReference type="EMBL" id="ONN71749.1"/>
    </source>
</evidence>
<gene>
    <name evidence="5" type="ORF">BVL52_08640</name>
</gene>
<feature type="chain" id="PRO_5047151386" description="Outer membrane protein assembly factor BamE domain-containing protein" evidence="3">
    <location>
        <begin position="21"/>
        <end position="93"/>
    </location>
</feature>
<feature type="signal peptide" evidence="3">
    <location>
        <begin position="1"/>
        <end position="20"/>
    </location>
</feature>
<dbReference type="Pfam" id="PF04355">
    <property type="entry name" value="BamE"/>
    <property type="match status" value="1"/>
</dbReference>
<evidence type="ECO:0000256" key="2">
    <source>
        <dbReference type="ARBA" id="ARBA00023136"/>
    </source>
</evidence>
<keyword evidence="1 3" id="KW-0732">Signal</keyword>
<organism evidence="5 6">
    <name type="scientific">Pseudomonas oryzihabitans</name>
    <dbReference type="NCBI Taxonomy" id="47885"/>
    <lineage>
        <taxon>Bacteria</taxon>
        <taxon>Pseudomonadati</taxon>
        <taxon>Pseudomonadota</taxon>
        <taxon>Gammaproteobacteria</taxon>
        <taxon>Pseudomonadales</taxon>
        <taxon>Pseudomonadaceae</taxon>
        <taxon>Pseudomonas</taxon>
    </lineage>
</organism>
<feature type="domain" description="Outer membrane protein assembly factor BamE" evidence="4">
    <location>
        <begin position="20"/>
        <end position="62"/>
    </location>
</feature>
<keyword evidence="2" id="KW-0472">Membrane</keyword>
<protein>
    <recommendedName>
        <fullName evidence="4">Outer membrane protein assembly factor BamE domain-containing protein</fullName>
    </recommendedName>
</protein>
<evidence type="ECO:0000256" key="1">
    <source>
        <dbReference type="ARBA" id="ARBA00022729"/>
    </source>
</evidence>
<evidence type="ECO:0000313" key="6">
    <source>
        <dbReference type="Proteomes" id="UP000189310"/>
    </source>
</evidence>
<sequence length="93" mass="10153">MKRLCIAVLAALLITGCAGTKFSYDQARKVQVGMSESEVVSIMGKPYSVISRPDGQVWVWSYANGMSGKNRAVSFLLKDGQVVKTPNIPQIFN</sequence>
<dbReference type="InterPro" id="IPR007450">
    <property type="entry name" value="BamE_dom"/>
</dbReference>
<evidence type="ECO:0000256" key="3">
    <source>
        <dbReference type="SAM" id="SignalP"/>
    </source>
</evidence>
<evidence type="ECO:0000259" key="4">
    <source>
        <dbReference type="Pfam" id="PF04355"/>
    </source>
</evidence>